<keyword evidence="4" id="KW-1185">Reference proteome</keyword>
<dbReference type="PANTHER" id="PTHR36153:SF1">
    <property type="entry name" value="TYPE VI SECRETION SYSTEM COMPONENT TSSM1"/>
    <property type="match status" value="1"/>
</dbReference>
<dbReference type="EMBL" id="CP133270">
    <property type="protein sequence ID" value="WVX67466.1"/>
    <property type="molecule type" value="Genomic_DNA"/>
</dbReference>
<dbReference type="InterPro" id="IPR025743">
    <property type="entry name" value="TssM1_N"/>
</dbReference>
<dbReference type="CDD" id="cd00882">
    <property type="entry name" value="Ras_like_GTPase"/>
    <property type="match status" value="1"/>
</dbReference>
<dbReference type="Proteomes" id="UP001330434">
    <property type="component" value="Chromosome"/>
</dbReference>
<dbReference type="PANTHER" id="PTHR36153">
    <property type="entry name" value="INNER MEMBRANE PROTEIN-RELATED"/>
    <property type="match status" value="1"/>
</dbReference>
<dbReference type="InterPro" id="IPR053156">
    <property type="entry name" value="T6SS_TssM-like"/>
</dbReference>
<gene>
    <name evidence="3" type="ORF">Bealeia1_01672</name>
</gene>
<evidence type="ECO:0000256" key="1">
    <source>
        <dbReference type="SAM" id="MobiDB-lite"/>
    </source>
</evidence>
<protein>
    <submittedName>
        <fullName evidence="3">Type VI secretion protein IcmF</fullName>
    </submittedName>
</protein>
<sequence length="1291" mass="143415">MGAKGSGKSSFIQSLNLDLPLGHPGFSDEDQAFSMVDWNFFNHGILIESDGGLVMDSESAQSDEEDWRLLLDSFSKYRPKRPLDGIILTIPYEELIVDGNFDVDDQTMRSEYLYKKLWEVQKVVGLRLPIYIVVTKCDQVAGFDSFLKNLPVDSLSGMFGWSNGKSLDVVYRPDWISEAFDTVENELYQAQEEIYTQGITPFDRAGVFLFPLSLNKLKEGLQVYCDHLFRDSSYHESFFLRGIYFTGNYEDEATKTPQIILPSHEGHTPFNLNMESLSNIAFTTSLVEDKVFREVGLARPVSGVLLGNTKALNIAKTGVAVGAIIGTLGLLKSNENLRVANMNLLPTLQQIEVQLEGVSDSGDSKSDQRAYFDNHAQILLDIMSKIQVNSLFSVFIPSSWFSALDVKIQNVMTLAYDQVVFQSLYAELNAKATNLVSLVSSQGGVLDKVGVHSQDPLASPEFYTLQDYVREITTFEKVAEKFNLLSMASTPDDIGKIIKYLFNYDLPESFYEEDEYYSLALLHSRVKRFDFDVYHNAANSKLHTLFQAFEDVAFNVDYMVPGLNDLQSAFQKLRRGEGLAQLEMGTLRSVSTALNTTLNSINNPSLNWMDAQTFDPGEEYDALMNNIVGSRYFFDNQVAETLRAEAEKRFVQFESELASYQSPLTKGPIFEIDLGNIISNPSQGTLKLQGDLNLFFSQPFMANAPAENLITVIPAGSVLLWDASQLQKAVDMIASYNEFLSSKSMTFPKVLQSILTYTARERLSQNLTTIVANSQILDSSIAQTSLMSPEDALLSQVQNYRITLPLLEQIFGALRINRANTTYAQLKSLVTRQNYALLEKIDKIFEDDHPYAIKDGNFDWWDGANPPSLDAFGVDTLPDLKSYINLQRERIRYLSKEFADPVVQILTLINKEGMPANLPLVNKWNGIIGAVNGYASKAQGDTIITLENYIENTLSGITLSACPQLANAVAPNSFTMDYFTTALQNMQLSLAQQCHKLADSSSSESYDMLASYFNANLAGKFPFVEDPKGVAPDALPSDIQGFFDLMDKYGATVTSLLKEAKNLGAAGNRASEFIDQMNMVRTFFGGFLVKKDPLAKPAFVFKVDFRVNKDREVLGNQIIDWTMNLAGNKIDFRDPLGSGFWQYGEPVSAEFRWAANSPLEPTGSRDNPALQVDGNSVSFTYPGQWGLLRLLLNQPAALSDFNSLIDNRPTTLKFKIPVASSGDISATLVPQNAEVFVRVTPQPLQNATQAQKLLSGDANPGESAKLLDASKTSPLPAFPTSAPVLKKGESS</sequence>
<feature type="region of interest" description="Disordered" evidence="1">
    <location>
        <begin position="1255"/>
        <end position="1291"/>
    </location>
</feature>
<feature type="domain" description="Type VI secretion system component TssM1 N-terminal" evidence="2">
    <location>
        <begin position="61"/>
        <end position="300"/>
    </location>
</feature>
<evidence type="ECO:0000259" key="2">
    <source>
        <dbReference type="Pfam" id="PF14331"/>
    </source>
</evidence>
<proteinExistence type="predicted"/>
<accession>A0ABZ2C5S8</accession>
<name>A0ABZ2C5S8_9PROT</name>
<evidence type="ECO:0000313" key="3">
    <source>
        <dbReference type="EMBL" id="WVX67466.1"/>
    </source>
</evidence>
<dbReference type="RefSeq" id="WP_331256203.1">
    <property type="nucleotide sequence ID" value="NZ_CP133270.1"/>
</dbReference>
<dbReference type="Pfam" id="PF14331">
    <property type="entry name" value="IcmF-related_N"/>
    <property type="match status" value="1"/>
</dbReference>
<organism evidence="3 4">
    <name type="scientific">Candidatus Bealeia paramacronuclearis</name>
    <dbReference type="NCBI Taxonomy" id="1921001"/>
    <lineage>
        <taxon>Bacteria</taxon>
        <taxon>Pseudomonadati</taxon>
        <taxon>Pseudomonadota</taxon>
        <taxon>Alphaproteobacteria</taxon>
        <taxon>Holosporales</taxon>
        <taxon>Holosporaceae</taxon>
        <taxon>Candidatus Bealeia</taxon>
    </lineage>
</organism>
<reference evidence="3 4" key="1">
    <citation type="journal article" date="2024" name="Environ. Microbiol.">
        <title>Novel evolutionary insights on the interactions of the Holosporales (Alphaproteobacteria) with eukaryotic hosts from comparative genomics.</title>
        <authorList>
            <person name="Giovannini M."/>
            <person name="Petroni G."/>
            <person name="Castelli M."/>
        </authorList>
    </citation>
    <scope>NUCLEOTIDE SEQUENCE [LARGE SCALE GENOMIC DNA]</scope>
    <source>
        <strain evidence="3 4">US_Bl 15I1</strain>
    </source>
</reference>
<evidence type="ECO:0000313" key="4">
    <source>
        <dbReference type="Proteomes" id="UP001330434"/>
    </source>
</evidence>